<keyword evidence="1" id="KW-0812">Transmembrane</keyword>
<feature type="transmembrane region" description="Helical" evidence="1">
    <location>
        <begin position="111"/>
        <end position="131"/>
    </location>
</feature>
<reference evidence="2" key="1">
    <citation type="submission" date="2022-07" db="EMBL/GenBank/DDBJ databases">
        <title>Phylogenomic reconstructions and comparative analyses of Kickxellomycotina fungi.</title>
        <authorList>
            <person name="Reynolds N.K."/>
            <person name="Stajich J.E."/>
            <person name="Barry K."/>
            <person name="Grigoriev I.V."/>
            <person name="Crous P."/>
            <person name="Smith M.E."/>
        </authorList>
    </citation>
    <scope>NUCLEOTIDE SEQUENCE</scope>
    <source>
        <strain evidence="2">NBRC 105413</strain>
    </source>
</reference>
<name>A0A9W7XPC8_9FUNG</name>
<dbReference type="Pfam" id="PF10315">
    <property type="entry name" value="Aim19"/>
    <property type="match status" value="1"/>
</dbReference>
<dbReference type="EMBL" id="JANBOH010000032">
    <property type="protein sequence ID" value="KAJ1647358.1"/>
    <property type="molecule type" value="Genomic_DNA"/>
</dbReference>
<dbReference type="PANTHER" id="PTHR28177:SF1">
    <property type="entry name" value="ALTERED INHERITANCE OF MITOCHONDRIA PROTEIN 19, MITOCHONDRIAL"/>
    <property type="match status" value="1"/>
</dbReference>
<dbReference type="PANTHER" id="PTHR28177">
    <property type="entry name" value="ALTERED INHERITANCE OF MITOCHONDRIA PROTEIN 19, MITOCHONDRIAL"/>
    <property type="match status" value="1"/>
</dbReference>
<keyword evidence="1" id="KW-0472">Membrane</keyword>
<protein>
    <submittedName>
        <fullName evidence="2">Uncharacterized protein</fullName>
    </submittedName>
</protein>
<dbReference type="InterPro" id="IPR019419">
    <property type="entry name" value="AIM19"/>
</dbReference>
<sequence length="136" mass="14742">MEPPSSYTLHNGKNKKQQRTRFSQLVCSWAVSPAPALVLSAMNLAALPIARRRTMGIPSVMQCNLYTAVFAASAYALKSGDSVNGSGLAAGWSTIWLFFNARNALKSRSFLPIAMTSIVGCLGSIYGFNYATYSYE</sequence>
<feature type="transmembrane region" description="Helical" evidence="1">
    <location>
        <begin position="22"/>
        <end position="47"/>
    </location>
</feature>
<dbReference type="Proteomes" id="UP001145021">
    <property type="component" value="Unassembled WGS sequence"/>
</dbReference>
<comment type="caution">
    <text evidence="2">The sequence shown here is derived from an EMBL/GenBank/DDBJ whole genome shotgun (WGS) entry which is preliminary data.</text>
</comment>
<keyword evidence="1" id="KW-1133">Transmembrane helix</keyword>
<dbReference type="AlphaFoldDB" id="A0A9W7XPC8"/>
<evidence type="ECO:0000313" key="2">
    <source>
        <dbReference type="EMBL" id="KAJ1647358.1"/>
    </source>
</evidence>
<accession>A0A9W7XPC8</accession>
<proteinExistence type="predicted"/>
<keyword evidence="3" id="KW-1185">Reference proteome</keyword>
<organism evidence="2 3">
    <name type="scientific">Coemansia asiatica</name>
    <dbReference type="NCBI Taxonomy" id="1052880"/>
    <lineage>
        <taxon>Eukaryota</taxon>
        <taxon>Fungi</taxon>
        <taxon>Fungi incertae sedis</taxon>
        <taxon>Zoopagomycota</taxon>
        <taxon>Kickxellomycotina</taxon>
        <taxon>Kickxellomycetes</taxon>
        <taxon>Kickxellales</taxon>
        <taxon>Kickxellaceae</taxon>
        <taxon>Coemansia</taxon>
    </lineage>
</organism>
<evidence type="ECO:0000256" key="1">
    <source>
        <dbReference type="SAM" id="Phobius"/>
    </source>
</evidence>
<dbReference type="GO" id="GO:0005739">
    <property type="term" value="C:mitochondrion"/>
    <property type="evidence" value="ECO:0007669"/>
    <property type="project" value="TreeGrafter"/>
</dbReference>
<gene>
    <name evidence="2" type="ORF">LPJ64_001270</name>
</gene>
<evidence type="ECO:0000313" key="3">
    <source>
        <dbReference type="Proteomes" id="UP001145021"/>
    </source>
</evidence>